<name>A0AAF0Y6E9_9TREE</name>
<dbReference type="PANTHER" id="PTHR28013:SF3">
    <property type="entry name" value="PROTEIN DCV1-RELATED"/>
    <property type="match status" value="1"/>
</dbReference>
<feature type="transmembrane region" description="Helical" evidence="1">
    <location>
        <begin position="161"/>
        <end position="182"/>
    </location>
</feature>
<evidence type="ECO:0000256" key="2">
    <source>
        <dbReference type="SAM" id="SignalP"/>
    </source>
</evidence>
<feature type="chain" id="PRO_5041965041" evidence="2">
    <location>
        <begin position="23"/>
        <end position="218"/>
    </location>
</feature>
<keyword evidence="4" id="KW-1185">Reference proteome</keyword>
<feature type="signal peptide" evidence="2">
    <location>
        <begin position="1"/>
        <end position="22"/>
    </location>
</feature>
<dbReference type="GeneID" id="87805439"/>
<evidence type="ECO:0000313" key="3">
    <source>
        <dbReference type="EMBL" id="WOO78651.1"/>
    </source>
</evidence>
<gene>
    <name evidence="3" type="primary">RIM9_0</name>
    <name evidence="3" type="ORF">LOC62_02G002191</name>
</gene>
<feature type="transmembrane region" description="Helical" evidence="1">
    <location>
        <begin position="87"/>
        <end position="107"/>
    </location>
</feature>
<proteinExistence type="predicted"/>
<sequence>MGFASFVHTCILFCAFVCCLWACLTAPVLRFNRFLDVTTASAQLRLGLWGYCDMKTGQCSKVGVGYDLTALLTSTTNFKVINGYTTLTKGLVVVPITGGITFVGFVISACSHKFGYACSAFLGLIAFIFSLVGLIIESILFKAVQNELRKHTTATVSGYMVPHWLLVAATVGLFLCPFFGFYECCAARREQRGSKGRYVPVDHAGVPLAQYPQPMGRY</sequence>
<dbReference type="InterPro" id="IPR051380">
    <property type="entry name" value="pH-response_reg_palI/RIM9"/>
</dbReference>
<accession>A0AAF0Y6E9</accession>
<dbReference type="GO" id="GO:0032153">
    <property type="term" value="C:cell division site"/>
    <property type="evidence" value="ECO:0007669"/>
    <property type="project" value="TreeGrafter"/>
</dbReference>
<keyword evidence="1" id="KW-1133">Transmembrane helix</keyword>
<dbReference type="GO" id="GO:0005886">
    <property type="term" value="C:plasma membrane"/>
    <property type="evidence" value="ECO:0007669"/>
    <property type="project" value="TreeGrafter"/>
</dbReference>
<dbReference type="AlphaFoldDB" id="A0AAF0Y6E9"/>
<keyword evidence="1" id="KW-0472">Membrane</keyword>
<keyword evidence="2" id="KW-0732">Signal</keyword>
<dbReference type="RefSeq" id="XP_062624683.1">
    <property type="nucleotide sequence ID" value="XM_062768699.1"/>
</dbReference>
<dbReference type="PANTHER" id="PTHR28013">
    <property type="entry name" value="PROTEIN DCV1-RELATED"/>
    <property type="match status" value="1"/>
</dbReference>
<evidence type="ECO:0000256" key="1">
    <source>
        <dbReference type="SAM" id="Phobius"/>
    </source>
</evidence>
<dbReference type="EMBL" id="CP086715">
    <property type="protein sequence ID" value="WOO78651.1"/>
    <property type="molecule type" value="Genomic_DNA"/>
</dbReference>
<feature type="transmembrane region" description="Helical" evidence="1">
    <location>
        <begin position="114"/>
        <end position="141"/>
    </location>
</feature>
<protein>
    <submittedName>
        <fullName evidence="3">PH-response regulator protein palI/RIM9</fullName>
    </submittedName>
</protein>
<organism evidence="3 4">
    <name type="scientific">Vanrija pseudolonga</name>
    <dbReference type="NCBI Taxonomy" id="143232"/>
    <lineage>
        <taxon>Eukaryota</taxon>
        <taxon>Fungi</taxon>
        <taxon>Dikarya</taxon>
        <taxon>Basidiomycota</taxon>
        <taxon>Agaricomycotina</taxon>
        <taxon>Tremellomycetes</taxon>
        <taxon>Trichosporonales</taxon>
        <taxon>Trichosporonaceae</taxon>
        <taxon>Vanrija</taxon>
    </lineage>
</organism>
<dbReference type="Proteomes" id="UP000827549">
    <property type="component" value="Chromosome 2"/>
</dbReference>
<reference evidence="3" key="1">
    <citation type="submission" date="2023-10" db="EMBL/GenBank/DDBJ databases">
        <authorList>
            <person name="Noh H."/>
        </authorList>
    </citation>
    <scope>NUCLEOTIDE SEQUENCE</scope>
    <source>
        <strain evidence="3">DUCC4014</strain>
    </source>
</reference>
<keyword evidence="1" id="KW-0812">Transmembrane</keyword>
<evidence type="ECO:0000313" key="4">
    <source>
        <dbReference type="Proteomes" id="UP000827549"/>
    </source>
</evidence>
<dbReference type="GO" id="GO:0035838">
    <property type="term" value="C:growing cell tip"/>
    <property type="evidence" value="ECO:0007669"/>
    <property type="project" value="TreeGrafter"/>
</dbReference>